<keyword evidence="2" id="KW-1185">Reference proteome</keyword>
<accession>A0AAV4UVD6</accession>
<sequence>MKGSDHAIRTRRCLLRPISDPKIEEKLSTSEEFSNGIGRLNNTVQIPKPTQGGITIMENDKSQAKGEAHSY</sequence>
<comment type="caution">
    <text evidence="1">The sequence shown here is derived from an EMBL/GenBank/DDBJ whole genome shotgun (WGS) entry which is preliminary data.</text>
</comment>
<proteinExistence type="predicted"/>
<organism evidence="1 2">
    <name type="scientific">Caerostris extrusa</name>
    <name type="common">Bark spider</name>
    <name type="synonym">Caerostris bankana</name>
    <dbReference type="NCBI Taxonomy" id="172846"/>
    <lineage>
        <taxon>Eukaryota</taxon>
        <taxon>Metazoa</taxon>
        <taxon>Ecdysozoa</taxon>
        <taxon>Arthropoda</taxon>
        <taxon>Chelicerata</taxon>
        <taxon>Arachnida</taxon>
        <taxon>Araneae</taxon>
        <taxon>Araneomorphae</taxon>
        <taxon>Entelegynae</taxon>
        <taxon>Araneoidea</taxon>
        <taxon>Araneidae</taxon>
        <taxon>Caerostris</taxon>
    </lineage>
</organism>
<reference evidence="1 2" key="1">
    <citation type="submission" date="2021-06" db="EMBL/GenBank/DDBJ databases">
        <title>Caerostris extrusa draft genome.</title>
        <authorList>
            <person name="Kono N."/>
            <person name="Arakawa K."/>
        </authorList>
    </citation>
    <scope>NUCLEOTIDE SEQUENCE [LARGE SCALE GENOMIC DNA]</scope>
</reference>
<name>A0AAV4UVD6_CAEEX</name>
<protein>
    <submittedName>
        <fullName evidence="1">Uncharacterized protein</fullName>
    </submittedName>
</protein>
<evidence type="ECO:0000313" key="2">
    <source>
        <dbReference type="Proteomes" id="UP001054945"/>
    </source>
</evidence>
<dbReference type="AlphaFoldDB" id="A0AAV4UVD6"/>
<dbReference type="EMBL" id="BPLR01013569">
    <property type="protein sequence ID" value="GIY62047.1"/>
    <property type="molecule type" value="Genomic_DNA"/>
</dbReference>
<evidence type="ECO:0000313" key="1">
    <source>
        <dbReference type="EMBL" id="GIY62047.1"/>
    </source>
</evidence>
<gene>
    <name evidence="1" type="ORF">CEXT_319421</name>
</gene>
<dbReference type="Proteomes" id="UP001054945">
    <property type="component" value="Unassembled WGS sequence"/>
</dbReference>